<evidence type="ECO:0000313" key="1">
    <source>
        <dbReference type="EMBL" id="SVE50906.1"/>
    </source>
</evidence>
<sequence>KHQLLVGWELEDLAGNNLKSLFEVDLRKAPATGQNQPQRVPFFTN</sequence>
<protein>
    <submittedName>
        <fullName evidence="1">Uncharacterized protein</fullName>
    </submittedName>
</protein>
<accession>A0A383E263</accession>
<feature type="non-terminal residue" evidence="1">
    <location>
        <position position="1"/>
    </location>
</feature>
<reference evidence="1" key="1">
    <citation type="submission" date="2018-05" db="EMBL/GenBank/DDBJ databases">
        <authorList>
            <person name="Lanie J.A."/>
            <person name="Ng W.-L."/>
            <person name="Kazmierczak K.M."/>
            <person name="Andrzejewski T.M."/>
            <person name="Davidsen T.M."/>
            <person name="Wayne K.J."/>
            <person name="Tettelin H."/>
            <person name="Glass J.I."/>
            <person name="Rusch D."/>
            <person name="Podicherti R."/>
            <person name="Tsui H.-C.T."/>
            <person name="Winkler M.E."/>
        </authorList>
    </citation>
    <scope>NUCLEOTIDE SEQUENCE</scope>
</reference>
<gene>
    <name evidence="1" type="ORF">METZ01_LOCUS503760</name>
</gene>
<dbReference type="AlphaFoldDB" id="A0A383E263"/>
<dbReference type="EMBL" id="UINC01222222">
    <property type="protein sequence ID" value="SVE50906.1"/>
    <property type="molecule type" value="Genomic_DNA"/>
</dbReference>
<name>A0A383E263_9ZZZZ</name>
<proteinExistence type="predicted"/>
<organism evidence="1">
    <name type="scientific">marine metagenome</name>
    <dbReference type="NCBI Taxonomy" id="408172"/>
    <lineage>
        <taxon>unclassified sequences</taxon>
        <taxon>metagenomes</taxon>
        <taxon>ecological metagenomes</taxon>
    </lineage>
</organism>